<dbReference type="PANTHER" id="PTHR30050:SF5">
    <property type="entry name" value="DNAA REGULATORY INACTIVATOR HDA"/>
    <property type="match status" value="1"/>
</dbReference>
<dbReference type="SUPFAM" id="SSF52540">
    <property type="entry name" value="P-loop containing nucleoside triphosphate hydrolases"/>
    <property type="match status" value="1"/>
</dbReference>
<comment type="caution">
    <text evidence="1">The sequence shown here is derived from an EMBL/GenBank/DDBJ whole genome shotgun (WGS) entry which is preliminary data.</text>
</comment>
<organism evidence="1 2">
    <name type="scientific">Phenylobacterium glaciei</name>
    <dbReference type="NCBI Taxonomy" id="2803784"/>
    <lineage>
        <taxon>Bacteria</taxon>
        <taxon>Pseudomonadati</taxon>
        <taxon>Pseudomonadota</taxon>
        <taxon>Alphaproteobacteria</taxon>
        <taxon>Caulobacterales</taxon>
        <taxon>Caulobacteraceae</taxon>
        <taxon>Phenylobacterium</taxon>
    </lineage>
</organism>
<gene>
    <name evidence="1" type="ORF">JKL49_11990</name>
</gene>
<dbReference type="AlphaFoldDB" id="A0A941D1Z6"/>
<evidence type="ECO:0000313" key="1">
    <source>
        <dbReference type="EMBL" id="MBR7620107.1"/>
    </source>
</evidence>
<keyword evidence="2" id="KW-1185">Reference proteome</keyword>
<proteinExistence type="predicted"/>
<dbReference type="Gene3D" id="1.10.8.60">
    <property type="match status" value="1"/>
</dbReference>
<dbReference type="InterPro" id="IPR027417">
    <property type="entry name" value="P-loop_NTPase"/>
</dbReference>
<sequence>MVRQLRLSLRRPVSYARREFSHGPSNAQAIAALDAWPAWHGGCLVLVGDEGSGKTHLAQGWAAQARALVLDRGANDIAAANGRPVLVEDVDQGIDAETLFHLINMAGHDGGSLLLTARLAPTAWPAELPDLRSRLNALPVAVIEEPDDQVLEGVLRKFFRERSIRPPKEVFPYLLRRMERSIPAAREIVRKLDEAADEEQRPISRALARQIIEDDTDNLDLFDG</sequence>
<protein>
    <submittedName>
        <fullName evidence="1">Chromosomal replication initiator DnaA</fullName>
    </submittedName>
</protein>
<dbReference type="PANTHER" id="PTHR30050">
    <property type="entry name" value="CHROMOSOMAL REPLICATION INITIATOR PROTEIN DNAA"/>
    <property type="match status" value="1"/>
</dbReference>
<evidence type="ECO:0000313" key="2">
    <source>
        <dbReference type="Proteomes" id="UP000622580"/>
    </source>
</evidence>
<dbReference type="EMBL" id="JAGSGD010000001">
    <property type="protein sequence ID" value="MBR7620107.1"/>
    <property type="molecule type" value="Genomic_DNA"/>
</dbReference>
<dbReference type="GO" id="GO:0005886">
    <property type="term" value="C:plasma membrane"/>
    <property type="evidence" value="ECO:0007669"/>
    <property type="project" value="TreeGrafter"/>
</dbReference>
<reference evidence="1" key="1">
    <citation type="submission" date="2021-04" db="EMBL/GenBank/DDBJ databases">
        <title>Draft genome assembly of strain Phenylobacterium sp. 20VBR1 using MiniION and Illumina platforms.</title>
        <authorList>
            <person name="Thomas F.A."/>
            <person name="Krishnan K.P."/>
            <person name="Sinha R.K."/>
        </authorList>
    </citation>
    <scope>NUCLEOTIDE SEQUENCE</scope>
    <source>
        <strain evidence="1">20VBR1</strain>
    </source>
</reference>
<dbReference type="Gene3D" id="3.40.50.300">
    <property type="entry name" value="P-loop containing nucleotide triphosphate hydrolases"/>
    <property type="match status" value="1"/>
</dbReference>
<dbReference type="Proteomes" id="UP000622580">
    <property type="component" value="Unassembled WGS sequence"/>
</dbReference>
<dbReference type="GO" id="GO:0006270">
    <property type="term" value="P:DNA replication initiation"/>
    <property type="evidence" value="ECO:0007669"/>
    <property type="project" value="TreeGrafter"/>
</dbReference>
<name>A0A941D1Z6_9CAUL</name>
<accession>A0A941D1Z6</accession>
<dbReference type="GO" id="GO:0003688">
    <property type="term" value="F:DNA replication origin binding"/>
    <property type="evidence" value="ECO:0007669"/>
    <property type="project" value="TreeGrafter"/>
</dbReference>